<sequence>MARTSDAAVDKAMRQASSVATEEALKECVPEKLYALCESFCRRASLSSWHLFLPILSLTCLLLGPHATVEVEGHEWEERLLLWCIIVAYSAIGKTPAFKKLKQIATAVETKINERIKTKALEDKDEDEEIKPFSFFAKSATLEALFQELKHDVNHARMMFLEEFGYFFAWMDGYKKGEGDRTQILSLKGGSSWDRETVGRPNSSIPFTHFIPSGYMQPQPLSVELFKTPKDGLLNRFLITFIPGVFEHLDKLKISGDDWRKTITDFDDLLMKVFLFIFDFAHNIDTGAALKRAFVVRGEAYKMHASFFDKVQDFLAELASNSMFSKAGVFGKVKGEALQIAAALHILVVMLKEAENPETGDSLDPRDEMLEISSEAMDCAIKISQLVLKQRVLFEGDESMIRFCNEFWEWELPDLDEDSGDDDGSRRGRLNSGDVLSEEQLCIKRFFQTFKDEVINITAVVSKKTFGKKQDIIRLWDHLSSHDDDDTHFFGSTEAGTLPGMVRPNDLFRKIIPSCPSEYLTLCNRLQPAYLPRLPTEQGGPHEE</sequence>
<protein>
    <submittedName>
        <fullName evidence="1">Uncharacterized protein</fullName>
    </submittedName>
</protein>
<dbReference type="InterPro" id="IPR025048">
    <property type="entry name" value="DUF3987"/>
</dbReference>
<accession>A0A1Y1IKS3</accession>
<gene>
    <name evidence="1" type="ORF">KFL_006790050</name>
</gene>
<name>A0A1Y1IKS3_KLENI</name>
<organism evidence="1 2">
    <name type="scientific">Klebsormidium nitens</name>
    <name type="common">Green alga</name>
    <name type="synonym">Ulothrix nitens</name>
    <dbReference type="NCBI Taxonomy" id="105231"/>
    <lineage>
        <taxon>Eukaryota</taxon>
        <taxon>Viridiplantae</taxon>
        <taxon>Streptophyta</taxon>
        <taxon>Klebsormidiophyceae</taxon>
        <taxon>Klebsormidiales</taxon>
        <taxon>Klebsormidiaceae</taxon>
        <taxon>Klebsormidium</taxon>
    </lineage>
</organism>
<dbReference type="Proteomes" id="UP000054558">
    <property type="component" value="Unassembled WGS sequence"/>
</dbReference>
<dbReference type="EMBL" id="DF237628">
    <property type="protein sequence ID" value="GAQ90742.1"/>
    <property type="molecule type" value="Genomic_DNA"/>
</dbReference>
<evidence type="ECO:0000313" key="1">
    <source>
        <dbReference type="EMBL" id="GAQ90742.1"/>
    </source>
</evidence>
<dbReference type="AlphaFoldDB" id="A0A1Y1IKS3"/>
<evidence type="ECO:0000313" key="2">
    <source>
        <dbReference type="Proteomes" id="UP000054558"/>
    </source>
</evidence>
<proteinExistence type="predicted"/>
<keyword evidence="2" id="KW-1185">Reference proteome</keyword>
<reference evidence="1 2" key="1">
    <citation type="journal article" date="2014" name="Nat. Commun.">
        <title>Klebsormidium flaccidum genome reveals primary factors for plant terrestrial adaptation.</title>
        <authorList>
            <person name="Hori K."/>
            <person name="Maruyama F."/>
            <person name="Fujisawa T."/>
            <person name="Togashi T."/>
            <person name="Yamamoto N."/>
            <person name="Seo M."/>
            <person name="Sato S."/>
            <person name="Yamada T."/>
            <person name="Mori H."/>
            <person name="Tajima N."/>
            <person name="Moriyama T."/>
            <person name="Ikeuchi M."/>
            <person name="Watanabe M."/>
            <person name="Wada H."/>
            <person name="Kobayashi K."/>
            <person name="Saito M."/>
            <person name="Masuda T."/>
            <person name="Sasaki-Sekimoto Y."/>
            <person name="Mashiguchi K."/>
            <person name="Awai K."/>
            <person name="Shimojima M."/>
            <person name="Masuda S."/>
            <person name="Iwai M."/>
            <person name="Nobusawa T."/>
            <person name="Narise T."/>
            <person name="Kondo S."/>
            <person name="Saito H."/>
            <person name="Sato R."/>
            <person name="Murakawa M."/>
            <person name="Ihara Y."/>
            <person name="Oshima-Yamada Y."/>
            <person name="Ohtaka K."/>
            <person name="Satoh M."/>
            <person name="Sonobe K."/>
            <person name="Ishii M."/>
            <person name="Ohtani R."/>
            <person name="Kanamori-Sato M."/>
            <person name="Honoki R."/>
            <person name="Miyazaki D."/>
            <person name="Mochizuki H."/>
            <person name="Umetsu J."/>
            <person name="Higashi K."/>
            <person name="Shibata D."/>
            <person name="Kamiya Y."/>
            <person name="Sato N."/>
            <person name="Nakamura Y."/>
            <person name="Tabata S."/>
            <person name="Ida S."/>
            <person name="Kurokawa K."/>
            <person name="Ohta H."/>
        </authorList>
    </citation>
    <scope>NUCLEOTIDE SEQUENCE [LARGE SCALE GENOMIC DNA]</scope>
    <source>
        <strain evidence="1 2">NIES-2285</strain>
    </source>
</reference>
<dbReference type="Pfam" id="PF13148">
    <property type="entry name" value="DUF3987"/>
    <property type="match status" value="1"/>
</dbReference>